<proteinExistence type="predicted"/>
<dbReference type="PROSITE" id="PS51750">
    <property type="entry name" value="BRO_N"/>
    <property type="match status" value="1"/>
</dbReference>
<organism evidence="2 3">
    <name type="scientific">Xenorhabdus kozodoii</name>
    <dbReference type="NCBI Taxonomy" id="351676"/>
    <lineage>
        <taxon>Bacteria</taxon>
        <taxon>Pseudomonadati</taxon>
        <taxon>Pseudomonadota</taxon>
        <taxon>Gammaproteobacteria</taxon>
        <taxon>Enterobacterales</taxon>
        <taxon>Morganellaceae</taxon>
        <taxon>Xenorhabdus</taxon>
    </lineage>
</organism>
<dbReference type="SMART" id="SM01040">
    <property type="entry name" value="Bro-N"/>
    <property type="match status" value="1"/>
</dbReference>
<keyword evidence="3" id="KW-1185">Reference proteome</keyword>
<dbReference type="InterPro" id="IPR003497">
    <property type="entry name" value="BRO_N_domain"/>
</dbReference>
<feature type="domain" description="Bro-N" evidence="1">
    <location>
        <begin position="1"/>
        <end position="127"/>
    </location>
</feature>
<evidence type="ECO:0000313" key="3">
    <source>
        <dbReference type="Proteomes" id="UP000221101"/>
    </source>
</evidence>
<dbReference type="Proteomes" id="UP000221101">
    <property type="component" value="Unassembled WGS sequence"/>
</dbReference>
<evidence type="ECO:0000259" key="1">
    <source>
        <dbReference type="PROSITE" id="PS51750"/>
    </source>
</evidence>
<dbReference type="AlphaFoldDB" id="A0A2D0L015"/>
<dbReference type="OrthoDB" id="5574448at2"/>
<sequence>MTSIAISKTNNTKQLTFRSTVFNPVSHANKVWFTAVELAKALGYKKSDAVNQIYERNSDEFTPAMTETLKLSVSEKSKGYEDNLQKTVRIFSLRGAHLVAMFSKTSVAKEFRKWVLDILDREIEKGGNIDLSSELRNANALYKNLMHLKDAWDTLNPHLSVLTPDIAHAFNGAFSNVSGPVLALKNGLERKASY</sequence>
<dbReference type="RefSeq" id="WP_099143302.1">
    <property type="nucleotide sequence ID" value="NZ_CAWNOR010000072.1"/>
</dbReference>
<comment type="caution">
    <text evidence="2">The sequence shown here is derived from an EMBL/GenBank/DDBJ whole genome shotgun (WGS) entry which is preliminary data.</text>
</comment>
<protein>
    <recommendedName>
        <fullName evidence="1">Bro-N domain-containing protein</fullName>
    </recommendedName>
</protein>
<accession>A0A2D0L015</accession>
<dbReference type="EMBL" id="NJCX01000037">
    <property type="protein sequence ID" value="PHM69039.1"/>
    <property type="molecule type" value="Genomic_DNA"/>
</dbReference>
<reference evidence="2 3" key="1">
    <citation type="journal article" date="2017" name="Nat. Microbiol.">
        <title>Natural product diversity associated with the nematode symbionts Photorhabdus and Xenorhabdus.</title>
        <authorList>
            <person name="Tobias N.J."/>
            <person name="Wolff H."/>
            <person name="Djahanschiri B."/>
            <person name="Grundmann F."/>
            <person name="Kronenwerth M."/>
            <person name="Shi Y.M."/>
            <person name="Simonyi S."/>
            <person name="Grun P."/>
            <person name="Shapiro-Ilan D."/>
            <person name="Pidot S.J."/>
            <person name="Stinear T.P."/>
            <person name="Ebersberger I."/>
            <person name="Bode H.B."/>
        </authorList>
    </citation>
    <scope>NUCLEOTIDE SEQUENCE [LARGE SCALE GENOMIC DNA]</scope>
    <source>
        <strain evidence="2 3">DSM 17907</strain>
    </source>
</reference>
<gene>
    <name evidence="2" type="ORF">Xkoz_03569</name>
</gene>
<name>A0A2D0L015_9GAMM</name>
<evidence type="ECO:0000313" key="2">
    <source>
        <dbReference type="EMBL" id="PHM69039.1"/>
    </source>
</evidence>
<dbReference type="Pfam" id="PF02498">
    <property type="entry name" value="Bro-N"/>
    <property type="match status" value="1"/>
</dbReference>